<dbReference type="InterPro" id="IPR025110">
    <property type="entry name" value="AMP-bd_C"/>
</dbReference>
<feature type="domain" description="AMP-binding enzyme C-terminal" evidence="2">
    <location>
        <begin position="429"/>
        <end position="502"/>
    </location>
</feature>
<dbReference type="PROSITE" id="PS00455">
    <property type="entry name" value="AMP_BINDING"/>
    <property type="match status" value="1"/>
</dbReference>
<dbReference type="EMBL" id="JBHSYM010000003">
    <property type="protein sequence ID" value="MFC7010352.1"/>
    <property type="molecule type" value="Genomic_DNA"/>
</dbReference>
<dbReference type="InterPro" id="IPR042099">
    <property type="entry name" value="ANL_N_sf"/>
</dbReference>
<gene>
    <name evidence="3" type="ORF">ACFQMH_01220</name>
</gene>
<organism evidence="3 4">
    <name type="scientific">Streptomyces viridiviolaceus</name>
    <dbReference type="NCBI Taxonomy" id="68282"/>
    <lineage>
        <taxon>Bacteria</taxon>
        <taxon>Bacillati</taxon>
        <taxon>Actinomycetota</taxon>
        <taxon>Actinomycetes</taxon>
        <taxon>Kitasatosporales</taxon>
        <taxon>Streptomycetaceae</taxon>
        <taxon>Streptomyces</taxon>
    </lineage>
</organism>
<proteinExistence type="predicted"/>
<evidence type="ECO:0000313" key="4">
    <source>
        <dbReference type="Proteomes" id="UP001596409"/>
    </source>
</evidence>
<reference evidence="4" key="1">
    <citation type="journal article" date="2019" name="Int. J. Syst. Evol. Microbiol.">
        <title>The Global Catalogue of Microorganisms (GCM) 10K type strain sequencing project: providing services to taxonomists for standard genome sequencing and annotation.</title>
        <authorList>
            <consortium name="The Broad Institute Genomics Platform"/>
            <consortium name="The Broad Institute Genome Sequencing Center for Infectious Disease"/>
            <person name="Wu L."/>
            <person name="Ma J."/>
        </authorList>
    </citation>
    <scope>NUCLEOTIDE SEQUENCE [LARGE SCALE GENOMIC DNA]</scope>
    <source>
        <strain evidence="4">JCM 4855</strain>
    </source>
</reference>
<dbReference type="PANTHER" id="PTHR45527">
    <property type="entry name" value="NONRIBOSOMAL PEPTIDE SYNTHETASE"/>
    <property type="match status" value="1"/>
</dbReference>
<evidence type="ECO:0000313" key="3">
    <source>
        <dbReference type="EMBL" id="MFC7010352.1"/>
    </source>
</evidence>
<accession>A0ABW2DTD8</accession>
<keyword evidence="4" id="KW-1185">Reference proteome</keyword>
<dbReference type="Proteomes" id="UP001596409">
    <property type="component" value="Unassembled WGS sequence"/>
</dbReference>
<evidence type="ECO:0000259" key="2">
    <source>
        <dbReference type="Pfam" id="PF13193"/>
    </source>
</evidence>
<dbReference type="Gene3D" id="3.30.300.30">
    <property type="match status" value="1"/>
</dbReference>
<feature type="domain" description="AMP-dependent synthetase/ligase" evidence="1">
    <location>
        <begin position="18"/>
        <end position="369"/>
    </location>
</feature>
<sequence>MSTPLPNSSVMYCLFSGRAAAHPDNVAVRDDRTSLTYRELACRVDVLAAALREHCVEPGARIGLFLGRTVDVVTAVLAVTAAGHTYVPLDPAYPPERVRFMAADSRVEAVLSDRDVPEEVAFAAPLRLDEVDWSRQVPRQPAADVDPEAVAYVIYTSGSTGRPKGVEISRRSVVAMVQAMSRRYDFTDRDVWTLVHSSSFDFSVWEMWGALATGGTLVVVPSDTVLSPRASAELLARERVTVMNIVPSVFRYLAAAARELPDPPVTVRRIVFGGEAVDVGDIRSWRRSVSTDCAFTNTYGITETTVFVSTRDLTDDELDTETDDREFATALGEPLDGWEIHVLDEDGRPVATGGTGEIWVAGEGVAIGYTGRPELTAERFRGLSLRDGAPVRCYRSGDLAVKNGDGTLCYAGRADDQVKINGFRIEPGEIESVLRQIPGVRDLAVVRVRSRIGSDVLIAYYATHTGSAPHELAEQARALLPRHMTPSRFVQLEALPLTVSGKTDRQALAARS</sequence>
<comment type="caution">
    <text evidence="3">The sequence shown here is derived from an EMBL/GenBank/DDBJ whole genome shotgun (WGS) entry which is preliminary data.</text>
</comment>
<evidence type="ECO:0000259" key="1">
    <source>
        <dbReference type="Pfam" id="PF00501"/>
    </source>
</evidence>
<dbReference type="PANTHER" id="PTHR45527:SF1">
    <property type="entry name" value="FATTY ACID SYNTHASE"/>
    <property type="match status" value="1"/>
</dbReference>
<dbReference type="Gene3D" id="3.40.50.12780">
    <property type="entry name" value="N-terminal domain of ligase-like"/>
    <property type="match status" value="1"/>
</dbReference>
<dbReference type="NCBIfam" id="TIGR01733">
    <property type="entry name" value="AA-adenyl-dom"/>
    <property type="match status" value="1"/>
</dbReference>
<dbReference type="Pfam" id="PF13193">
    <property type="entry name" value="AMP-binding_C"/>
    <property type="match status" value="1"/>
</dbReference>
<dbReference type="InterPro" id="IPR045851">
    <property type="entry name" value="AMP-bd_C_sf"/>
</dbReference>
<name>A0ABW2DTD8_9ACTN</name>
<protein>
    <submittedName>
        <fullName evidence="3">Amino acid adenylation domain-containing protein</fullName>
    </submittedName>
</protein>
<dbReference type="SUPFAM" id="SSF56801">
    <property type="entry name" value="Acetyl-CoA synthetase-like"/>
    <property type="match status" value="1"/>
</dbReference>
<dbReference type="Pfam" id="PF00501">
    <property type="entry name" value="AMP-binding"/>
    <property type="match status" value="1"/>
</dbReference>
<dbReference type="InterPro" id="IPR020845">
    <property type="entry name" value="AMP-binding_CS"/>
</dbReference>
<dbReference type="InterPro" id="IPR010071">
    <property type="entry name" value="AA_adenyl_dom"/>
</dbReference>
<dbReference type="RefSeq" id="WP_189870590.1">
    <property type="nucleotide sequence ID" value="NZ_BMWA01000007.1"/>
</dbReference>
<dbReference type="InterPro" id="IPR000873">
    <property type="entry name" value="AMP-dep_synth/lig_dom"/>
</dbReference>